<keyword evidence="4" id="KW-0732">Signal</keyword>
<dbReference type="InterPro" id="IPR051201">
    <property type="entry name" value="Chloro_Bact_Ser_Proteases"/>
</dbReference>
<keyword evidence="2 5" id="KW-0645">Protease</keyword>
<accession>A0A451FSF6</accession>
<dbReference type="InterPro" id="IPR001940">
    <property type="entry name" value="Peptidase_S1C"/>
</dbReference>
<evidence type="ECO:0000256" key="2">
    <source>
        <dbReference type="ARBA" id="ARBA00022670"/>
    </source>
</evidence>
<keyword evidence="3" id="KW-0378">Hydrolase</keyword>
<protein>
    <submittedName>
        <fullName evidence="5">Serine protease</fullName>
    </submittedName>
</protein>
<keyword evidence="6" id="KW-1185">Reference proteome</keyword>
<dbReference type="InterPro" id="IPR009003">
    <property type="entry name" value="Peptidase_S1_PA"/>
</dbReference>
<dbReference type="PANTHER" id="PTHR43343:SF3">
    <property type="entry name" value="PROTEASE DO-LIKE 8, CHLOROPLASTIC"/>
    <property type="match status" value="1"/>
</dbReference>
<dbReference type="RefSeq" id="WP_128248744.1">
    <property type="nucleotide sequence ID" value="NZ_CP034951.1"/>
</dbReference>
<organism evidence="5 6">
    <name type="scientific">Aequorivita ciconiae</name>
    <dbReference type="NCBI Taxonomy" id="2494375"/>
    <lineage>
        <taxon>Bacteria</taxon>
        <taxon>Pseudomonadati</taxon>
        <taxon>Bacteroidota</taxon>
        <taxon>Flavobacteriia</taxon>
        <taxon>Flavobacteriales</taxon>
        <taxon>Flavobacteriaceae</taxon>
        <taxon>Aequorivita</taxon>
    </lineage>
</organism>
<evidence type="ECO:0000256" key="4">
    <source>
        <dbReference type="SAM" id="SignalP"/>
    </source>
</evidence>
<dbReference type="GO" id="GO:0006508">
    <property type="term" value="P:proteolysis"/>
    <property type="evidence" value="ECO:0007669"/>
    <property type="project" value="UniProtKB-KW"/>
</dbReference>
<evidence type="ECO:0000256" key="3">
    <source>
        <dbReference type="ARBA" id="ARBA00022801"/>
    </source>
</evidence>
<reference evidence="5 6" key="1">
    <citation type="submission" date="2019-01" db="EMBL/GenBank/DDBJ databases">
        <title>Complete genome sequencing of Aequorivita sp. H23M31.</title>
        <authorList>
            <person name="Bae J.-W."/>
        </authorList>
    </citation>
    <scope>NUCLEOTIDE SEQUENCE [LARGE SCALE GENOMIC DNA]</scope>
    <source>
        <strain evidence="5 6">H23M31</strain>
    </source>
</reference>
<sequence length="340" mass="37315">MNKHFLFLLLLIPSLIFSQNAKEIAKKCMASTVSLVMEDNSKQPLSLGSGFIIDEGKVITNLHVIEDANYGYVTISGESRKFKIEGYLAVDKINDLVLLSVPTLIETAIEINENSPEIGEKIYAIGNPKGLSGTISEGIISGIRTIDKTELIQITAPISPGSSGGPVINNDGQLIGVSVGTLDSGQNLNFAIPTKYVSKLIQLPKTQITQLNIKSVGKKNNQSNSVKGIKEGIEIINIEWSDGHNAKMLDGFSIKNNIPYTITKVKLLFILRNAQGQMIDAFEWSDSSFSLGSMKYGDYIKPFLAKYVSSVTGQLNWQRVSKRKTGEKLEIRILDFSIKE</sequence>
<dbReference type="OrthoDB" id="636533at2"/>
<comment type="similarity">
    <text evidence="1">Belongs to the peptidase S1C family.</text>
</comment>
<dbReference type="PANTHER" id="PTHR43343">
    <property type="entry name" value="PEPTIDASE S12"/>
    <property type="match status" value="1"/>
</dbReference>
<dbReference type="InterPro" id="IPR043504">
    <property type="entry name" value="Peptidase_S1_PA_chymotrypsin"/>
</dbReference>
<evidence type="ECO:0000256" key="1">
    <source>
        <dbReference type="ARBA" id="ARBA00010541"/>
    </source>
</evidence>
<feature type="signal peptide" evidence="4">
    <location>
        <begin position="1"/>
        <end position="21"/>
    </location>
</feature>
<dbReference type="Gene3D" id="2.40.10.10">
    <property type="entry name" value="Trypsin-like serine proteases"/>
    <property type="match status" value="2"/>
</dbReference>
<dbReference type="GO" id="GO:0004252">
    <property type="term" value="F:serine-type endopeptidase activity"/>
    <property type="evidence" value="ECO:0007669"/>
    <property type="project" value="InterPro"/>
</dbReference>
<feature type="chain" id="PRO_5019549447" evidence="4">
    <location>
        <begin position="22"/>
        <end position="340"/>
    </location>
</feature>
<dbReference type="AlphaFoldDB" id="A0A451FSF6"/>
<dbReference type="KEGG" id="aev:EI546_00705"/>
<evidence type="ECO:0000313" key="6">
    <source>
        <dbReference type="Proteomes" id="UP000285517"/>
    </source>
</evidence>
<dbReference type="SUPFAM" id="SSF50494">
    <property type="entry name" value="Trypsin-like serine proteases"/>
    <property type="match status" value="1"/>
</dbReference>
<proteinExistence type="inferred from homology"/>
<evidence type="ECO:0000313" key="5">
    <source>
        <dbReference type="EMBL" id="QAA80343.1"/>
    </source>
</evidence>
<dbReference type="Pfam" id="PF13365">
    <property type="entry name" value="Trypsin_2"/>
    <property type="match status" value="1"/>
</dbReference>
<dbReference type="PRINTS" id="PR00834">
    <property type="entry name" value="PROTEASES2C"/>
</dbReference>
<gene>
    <name evidence="5" type="ORF">EI546_00705</name>
</gene>
<dbReference type="Proteomes" id="UP000285517">
    <property type="component" value="Chromosome"/>
</dbReference>
<dbReference type="EMBL" id="CP034951">
    <property type="protein sequence ID" value="QAA80343.1"/>
    <property type="molecule type" value="Genomic_DNA"/>
</dbReference>
<name>A0A451FSF6_9FLAO</name>